<dbReference type="Pfam" id="PF07374">
    <property type="entry name" value="DUF1492"/>
    <property type="match status" value="1"/>
</dbReference>
<protein>
    <submittedName>
        <fullName evidence="1">ArpU family phage transcriptional regulator</fullName>
    </submittedName>
</protein>
<dbReference type="NCBIfam" id="TIGR01637">
    <property type="entry name" value="phage_arpU"/>
    <property type="match status" value="1"/>
</dbReference>
<dbReference type="AlphaFoldDB" id="A0A654A509"/>
<evidence type="ECO:0000313" key="1">
    <source>
        <dbReference type="EMBL" id="VXC61994.1"/>
    </source>
</evidence>
<dbReference type="EMBL" id="CABWMC010000029">
    <property type="protein sequence ID" value="VXC61994.1"/>
    <property type="molecule type" value="Genomic_DNA"/>
</dbReference>
<accession>A0A654A509</accession>
<reference evidence="1 2" key="1">
    <citation type="submission" date="2019-10" db="EMBL/GenBank/DDBJ databases">
        <authorList>
            <person name="Karimi E."/>
        </authorList>
    </citation>
    <scope>NUCLEOTIDE SEQUENCE [LARGE SCALE GENOMIC DNA]</scope>
    <source>
        <strain evidence="1">Bacillus sp. 71</strain>
    </source>
</reference>
<gene>
    <name evidence="1" type="ORF">BACI71_40441</name>
</gene>
<dbReference type="InterPro" id="IPR010861">
    <property type="entry name" value="DUF1492"/>
</dbReference>
<organism evidence="1 2">
    <name type="scientific">Bacillus mycoides</name>
    <dbReference type="NCBI Taxonomy" id="1405"/>
    <lineage>
        <taxon>Bacteria</taxon>
        <taxon>Bacillati</taxon>
        <taxon>Bacillota</taxon>
        <taxon>Bacilli</taxon>
        <taxon>Bacillales</taxon>
        <taxon>Bacillaceae</taxon>
        <taxon>Bacillus</taxon>
        <taxon>Bacillus cereus group</taxon>
    </lineage>
</organism>
<dbReference type="Proteomes" id="UP000437562">
    <property type="component" value="Unassembled WGS sequence"/>
</dbReference>
<evidence type="ECO:0000313" key="2">
    <source>
        <dbReference type="Proteomes" id="UP000437562"/>
    </source>
</evidence>
<sequence>MKQLTLLPAIDDKKVQKEVVSILKEYRALKMRFNNEVEQEGISLFPELRNSKTMSQFKVRQIEKVLDDILDDDERSIISMKFLTNKSVKDSFVQNELMISNSYFYAKKKSAIKLVATALGII</sequence>
<name>A0A654A509_BACMY</name>
<dbReference type="InterPro" id="IPR006524">
    <property type="entry name" value="ArpU-like"/>
</dbReference>
<proteinExistence type="predicted"/>
<dbReference type="RefSeq" id="WP_159146581.1">
    <property type="nucleotide sequence ID" value="NZ_LR733376.1"/>
</dbReference>